<reference evidence="2 3" key="1">
    <citation type="submission" date="2023-11" db="EMBL/GenBank/DDBJ databases">
        <title>Analysis of the Genomes of Mucilaginibacter gossypii cycad 4 and M. sabulilitoris SNA2: microbes with the potential for plant growth promotion.</title>
        <authorList>
            <person name="Hirsch A.M."/>
            <person name="Humm E."/>
            <person name="Rubbi M."/>
            <person name="Del Vecchio G."/>
            <person name="Ha S.M."/>
            <person name="Pellegrini M."/>
            <person name="Gunsalus R.P."/>
        </authorList>
    </citation>
    <scope>NUCLEOTIDE SEQUENCE [LARGE SCALE GENOMIC DNA]</scope>
    <source>
        <strain evidence="2 3">SNA2</strain>
    </source>
</reference>
<evidence type="ECO:0000313" key="3">
    <source>
        <dbReference type="Proteomes" id="UP001324380"/>
    </source>
</evidence>
<feature type="domain" description="Carboxymuconolactone decarboxylase-like" evidence="1">
    <location>
        <begin position="54"/>
        <end position="102"/>
    </location>
</feature>
<dbReference type="InterPro" id="IPR003779">
    <property type="entry name" value="CMD-like"/>
</dbReference>
<dbReference type="RefSeq" id="WP_321562325.1">
    <property type="nucleotide sequence ID" value="NZ_CP139558.1"/>
</dbReference>
<dbReference type="PANTHER" id="PTHR35446">
    <property type="entry name" value="SI:CH211-175M2.5"/>
    <property type="match status" value="1"/>
</dbReference>
<name>A0ABZ0TLV1_9SPHI</name>
<dbReference type="Proteomes" id="UP001324380">
    <property type="component" value="Chromosome"/>
</dbReference>
<dbReference type="EMBL" id="CP139558">
    <property type="protein sequence ID" value="WPU93173.1"/>
    <property type="molecule type" value="Genomic_DNA"/>
</dbReference>
<dbReference type="InterPro" id="IPR004675">
    <property type="entry name" value="AhpD_core"/>
</dbReference>
<dbReference type="SUPFAM" id="SSF69118">
    <property type="entry name" value="AhpD-like"/>
    <property type="match status" value="1"/>
</dbReference>
<evidence type="ECO:0000259" key="1">
    <source>
        <dbReference type="Pfam" id="PF02627"/>
    </source>
</evidence>
<gene>
    <name evidence="2" type="ORF">SNE25_28035</name>
</gene>
<proteinExistence type="predicted"/>
<evidence type="ECO:0000313" key="2">
    <source>
        <dbReference type="EMBL" id="WPU93173.1"/>
    </source>
</evidence>
<dbReference type="InterPro" id="IPR029032">
    <property type="entry name" value="AhpD-like"/>
</dbReference>
<dbReference type="NCBIfam" id="TIGR00778">
    <property type="entry name" value="ahpD_dom"/>
    <property type="match status" value="1"/>
</dbReference>
<dbReference type="Pfam" id="PF02627">
    <property type="entry name" value="CMD"/>
    <property type="match status" value="1"/>
</dbReference>
<keyword evidence="3" id="KW-1185">Reference proteome</keyword>
<dbReference type="PANTHER" id="PTHR35446:SF3">
    <property type="entry name" value="CMD DOMAIN-CONTAINING PROTEIN"/>
    <property type="match status" value="1"/>
</dbReference>
<organism evidence="2 3">
    <name type="scientific">Mucilaginibacter sabulilitoris</name>
    <dbReference type="NCBI Taxonomy" id="1173583"/>
    <lineage>
        <taxon>Bacteria</taxon>
        <taxon>Pseudomonadati</taxon>
        <taxon>Bacteroidota</taxon>
        <taxon>Sphingobacteriia</taxon>
        <taxon>Sphingobacteriales</taxon>
        <taxon>Sphingobacteriaceae</taxon>
        <taxon>Mucilaginibacter</taxon>
    </lineage>
</organism>
<sequence>MKTFQIPTREQVSPANQAFFDNLTKMAGHVPNLYAVFAHSENALGNYLTLGSGKTSLRAKEREVVNLVVSQVNKCLYCLSAHTAIGKKLGFSDDQVLEVRRAEITFDPKLDTLAKLVKSIAENQGHADPQLVENFYAAGYNDGNLIDVVIAVGDKIITNYVFALTVVPIDYPIAPEL</sequence>
<accession>A0ABZ0TLV1</accession>
<protein>
    <submittedName>
        <fullName evidence="2">Carboxymuconolactone decarboxylase family protein</fullName>
    </submittedName>
</protein>
<dbReference type="Gene3D" id="1.20.1290.10">
    <property type="entry name" value="AhpD-like"/>
    <property type="match status" value="1"/>
</dbReference>